<protein>
    <submittedName>
        <fullName evidence="1">Uncharacterized protein</fullName>
    </submittedName>
</protein>
<evidence type="ECO:0000313" key="1">
    <source>
        <dbReference type="EMBL" id="QFX78312.1"/>
    </source>
</evidence>
<dbReference type="EMBL" id="MN433457">
    <property type="protein sequence ID" value="QFX78312.1"/>
    <property type="molecule type" value="Genomic_DNA"/>
</dbReference>
<gene>
    <name evidence="1" type="ORF">pNK546KPC_0102</name>
</gene>
<sequence>MPAPGLLVSETRTILTIQHMDSRQNAGLKSRLADWLECG</sequence>
<keyword evidence="1" id="KW-0614">Plasmid</keyword>
<organism evidence="1">
    <name type="scientific">Pseudomonas aeruginosa</name>
    <dbReference type="NCBI Taxonomy" id="287"/>
    <lineage>
        <taxon>Bacteria</taxon>
        <taxon>Pseudomonadati</taxon>
        <taxon>Pseudomonadota</taxon>
        <taxon>Gammaproteobacteria</taxon>
        <taxon>Pseudomonadales</taxon>
        <taxon>Pseudomonadaceae</taxon>
        <taxon>Pseudomonas</taxon>
    </lineage>
</organism>
<proteinExistence type="predicted"/>
<reference evidence="1" key="1">
    <citation type="submission" date="2019-09" db="EMBL/GenBank/DDBJ databases">
        <authorList>
            <person name="Li Z."/>
        </authorList>
    </citation>
    <scope>NUCLEOTIDE SEQUENCE</scope>
    <source>
        <strain evidence="1">PAB546</strain>
        <plasmid evidence="1">pNK546-KPC</plasmid>
    </source>
</reference>
<accession>A0A5P9WA16</accession>
<dbReference type="AlphaFoldDB" id="A0A5P9WA16"/>
<geneLocation type="plasmid" evidence="1">
    <name>pNK546-KPC</name>
</geneLocation>
<name>A0A5P9WA16_PSEAI</name>